<keyword evidence="2" id="KW-0964">Secreted</keyword>
<evidence type="ECO:0000259" key="3">
    <source>
        <dbReference type="Pfam" id="PF14449"/>
    </source>
</evidence>
<dbReference type="RefSeq" id="WP_380965958.1">
    <property type="nucleotide sequence ID" value="NZ_JBHTCO010000013.1"/>
</dbReference>
<comment type="subcellular location">
    <subcellularLocation>
        <location evidence="1">Secreted</location>
    </subcellularLocation>
</comment>
<proteinExistence type="predicted"/>
<comment type="caution">
    <text evidence="4">The sequence shown here is derived from an EMBL/GenBank/DDBJ whole genome shotgun (WGS) entry which is preliminary data.</text>
</comment>
<reference evidence="5" key="1">
    <citation type="journal article" date="2019" name="Int. J. Syst. Evol. Microbiol.">
        <title>The Global Catalogue of Microorganisms (GCM) 10K type strain sequencing project: providing services to taxonomists for standard genome sequencing and annotation.</title>
        <authorList>
            <consortium name="The Broad Institute Genomics Platform"/>
            <consortium name="The Broad Institute Genome Sequencing Center for Infectious Disease"/>
            <person name="Wu L."/>
            <person name="Ma J."/>
        </authorList>
    </citation>
    <scope>NUCLEOTIDE SEQUENCE [LARGE SCALE GENOMIC DNA]</scope>
    <source>
        <strain evidence="5">CGMCC 1.16305</strain>
    </source>
</reference>
<dbReference type="EMBL" id="JBHTCO010000013">
    <property type="protein sequence ID" value="MFC7393459.1"/>
    <property type="molecule type" value="Genomic_DNA"/>
</dbReference>
<dbReference type="InterPro" id="IPR036689">
    <property type="entry name" value="ESAT-6-like_sf"/>
</dbReference>
<evidence type="ECO:0000313" key="4">
    <source>
        <dbReference type="EMBL" id="MFC7393459.1"/>
    </source>
</evidence>
<sequence>MGQIKVDPDRLEQLADKLGDTKSSCGDALSALKWHFTSLIAEVTDIEGGYASSLHQQLINHIEHYQDLLDQSQAIVKRTAAQFRQADESALGHIWDTVAEVLPIHDFQRLFGEYDPVTGEKIGFGDRLLAFGMVASSFFPPSRGAGLLVKTGIKGVKMIKMSEEGASFLKGSKMSFTPISSRTPFAIPFKQSNTNLSA</sequence>
<dbReference type="Gene3D" id="1.10.287.1060">
    <property type="entry name" value="ESAT-6-like"/>
    <property type="match status" value="1"/>
</dbReference>
<feature type="domain" description="Pre-toxin TG" evidence="3">
    <location>
        <begin position="88"/>
        <end position="157"/>
    </location>
</feature>
<dbReference type="SUPFAM" id="SSF140453">
    <property type="entry name" value="EsxAB dimer-like"/>
    <property type="match status" value="1"/>
</dbReference>
<name>A0ABW2PWC8_9BACL</name>
<gene>
    <name evidence="4" type="ORF">ACFQRG_10875</name>
</gene>
<evidence type="ECO:0000256" key="1">
    <source>
        <dbReference type="ARBA" id="ARBA00004613"/>
    </source>
</evidence>
<dbReference type="InterPro" id="IPR027797">
    <property type="entry name" value="PT-TG_dom"/>
</dbReference>
<keyword evidence="5" id="KW-1185">Reference proteome</keyword>
<evidence type="ECO:0000256" key="2">
    <source>
        <dbReference type="ARBA" id="ARBA00022525"/>
    </source>
</evidence>
<accession>A0ABW2PWC8</accession>
<evidence type="ECO:0000313" key="5">
    <source>
        <dbReference type="Proteomes" id="UP001596505"/>
    </source>
</evidence>
<organism evidence="4 5">
    <name type="scientific">Scopulibacillus cellulosilyticus</name>
    <dbReference type="NCBI Taxonomy" id="2665665"/>
    <lineage>
        <taxon>Bacteria</taxon>
        <taxon>Bacillati</taxon>
        <taxon>Bacillota</taxon>
        <taxon>Bacilli</taxon>
        <taxon>Bacillales</taxon>
        <taxon>Sporolactobacillaceae</taxon>
        <taxon>Scopulibacillus</taxon>
    </lineage>
</organism>
<dbReference type="Pfam" id="PF14449">
    <property type="entry name" value="PT-TG"/>
    <property type="match status" value="1"/>
</dbReference>
<dbReference type="Proteomes" id="UP001596505">
    <property type="component" value="Unassembled WGS sequence"/>
</dbReference>
<protein>
    <submittedName>
        <fullName evidence="4">Pre-toxin TG domain-containing protein</fullName>
    </submittedName>
</protein>